<dbReference type="PANTHER" id="PTHR42718:SF48">
    <property type="entry name" value="CONSERVED TWO-DOMAIN MEMBRANE PROTEIN-RELATED"/>
    <property type="match status" value="1"/>
</dbReference>
<dbReference type="PANTHER" id="PTHR42718">
    <property type="entry name" value="MAJOR FACILITATOR SUPERFAMILY MULTIDRUG TRANSPORTER MFSC"/>
    <property type="match status" value="1"/>
</dbReference>
<comment type="caution">
    <text evidence="6">The sequence shown here is derived from an EMBL/GenBank/DDBJ whole genome shotgun (WGS) entry which is preliminary data.</text>
</comment>
<evidence type="ECO:0000256" key="2">
    <source>
        <dbReference type="ARBA" id="ARBA00022692"/>
    </source>
</evidence>
<dbReference type="GO" id="GO:0016020">
    <property type="term" value="C:membrane"/>
    <property type="evidence" value="ECO:0007669"/>
    <property type="project" value="UniProtKB-SubCell"/>
</dbReference>
<organism evidence="6">
    <name type="scientific">Enterococcus faecium</name>
    <name type="common">Streptococcus faecium</name>
    <dbReference type="NCBI Taxonomy" id="1352"/>
    <lineage>
        <taxon>Bacteria</taxon>
        <taxon>Bacillati</taxon>
        <taxon>Bacillota</taxon>
        <taxon>Bacilli</taxon>
        <taxon>Lactobacillales</taxon>
        <taxon>Enterococcaceae</taxon>
        <taxon>Enterococcus</taxon>
    </lineage>
</organism>
<sequence>TSGGPVLHQCPPIGGALIEADGWRWVFLVNLPLGVFAVLAARRALVENRAAGRRRVPDVRGAVLLAFALGLLTLGLIKGPDWGWASLPTSGALLAAAVAMVGFVMSSRHHPAPMV</sequence>
<dbReference type="AlphaFoldDB" id="A0A6B3QFT5"/>
<keyword evidence="3 5" id="KW-1133">Transmembrane helix</keyword>
<feature type="transmembrane region" description="Helical" evidence="5">
    <location>
        <begin position="22"/>
        <end position="41"/>
    </location>
</feature>
<comment type="subcellular location">
    <subcellularLocation>
        <location evidence="1">Membrane</location>
        <topology evidence="1">Multi-pass membrane protein</topology>
    </subcellularLocation>
</comment>
<dbReference type="EMBL" id="JAAHCB010000450">
    <property type="protein sequence ID" value="NEU46742.1"/>
    <property type="molecule type" value="Genomic_DNA"/>
</dbReference>
<protein>
    <recommendedName>
        <fullName evidence="7">MFS transporter</fullName>
    </recommendedName>
</protein>
<proteinExistence type="predicted"/>
<feature type="transmembrane region" description="Helical" evidence="5">
    <location>
        <begin position="61"/>
        <end position="77"/>
    </location>
</feature>
<dbReference type="SUPFAM" id="SSF103473">
    <property type="entry name" value="MFS general substrate transporter"/>
    <property type="match status" value="1"/>
</dbReference>
<feature type="non-terminal residue" evidence="6">
    <location>
        <position position="1"/>
    </location>
</feature>
<keyword evidence="2 5" id="KW-0812">Transmembrane</keyword>
<evidence type="ECO:0000313" key="6">
    <source>
        <dbReference type="EMBL" id="NEU46742.1"/>
    </source>
</evidence>
<evidence type="ECO:0000256" key="1">
    <source>
        <dbReference type="ARBA" id="ARBA00004141"/>
    </source>
</evidence>
<evidence type="ECO:0000256" key="3">
    <source>
        <dbReference type="ARBA" id="ARBA00022989"/>
    </source>
</evidence>
<evidence type="ECO:0008006" key="7">
    <source>
        <dbReference type="Google" id="ProtNLM"/>
    </source>
</evidence>
<evidence type="ECO:0000256" key="4">
    <source>
        <dbReference type="ARBA" id="ARBA00023136"/>
    </source>
</evidence>
<gene>
    <name evidence="6" type="ORF">G3385_13620</name>
</gene>
<feature type="transmembrane region" description="Helical" evidence="5">
    <location>
        <begin position="83"/>
        <end position="105"/>
    </location>
</feature>
<feature type="non-terminal residue" evidence="6">
    <location>
        <position position="115"/>
    </location>
</feature>
<reference evidence="6" key="1">
    <citation type="submission" date="2020-02" db="EMBL/GenBank/DDBJ databases">
        <title>Draft Genome Sequences of Enterococcus faecium isolates derived from selected traditional Montenegrin brine cheese.</title>
        <authorList>
            <person name="Ruppitsch W."/>
            <person name="Nisic A."/>
            <person name="Allerberger F."/>
            <person name="Martinovic A."/>
        </authorList>
    </citation>
    <scope>NUCLEOTIDE SEQUENCE</scope>
    <source>
        <strain evidence="6">INF29</strain>
    </source>
</reference>
<name>A0A6B3QFT5_ENTFC</name>
<evidence type="ECO:0000256" key="5">
    <source>
        <dbReference type="SAM" id="Phobius"/>
    </source>
</evidence>
<keyword evidence="4 5" id="KW-0472">Membrane</keyword>
<dbReference type="Gene3D" id="1.20.1250.20">
    <property type="entry name" value="MFS general substrate transporter like domains"/>
    <property type="match status" value="1"/>
</dbReference>
<accession>A0A6B3QFT5</accession>
<dbReference type="InterPro" id="IPR036259">
    <property type="entry name" value="MFS_trans_sf"/>
</dbReference>